<dbReference type="EMBL" id="CH474001">
    <property type="protein sequence ID" value="EDL93621.1"/>
    <property type="molecule type" value="Genomic_DNA"/>
</dbReference>
<dbReference type="Proteomes" id="UP000234681">
    <property type="component" value="Chromosome 3"/>
</dbReference>
<evidence type="ECO:0000313" key="1">
    <source>
        <dbReference type="EMBL" id="EDL93621.1"/>
    </source>
</evidence>
<dbReference type="AlphaFoldDB" id="A6JT26"/>
<reference evidence="1 2" key="1">
    <citation type="submission" date="2005-09" db="EMBL/GenBank/DDBJ databases">
        <authorList>
            <person name="Mural R.J."/>
            <person name="Li P.W."/>
            <person name="Adams M.D."/>
            <person name="Amanatides P.G."/>
            <person name="Baden-Tillson H."/>
            <person name="Barnstead M."/>
            <person name="Chin S.H."/>
            <person name="Dew I."/>
            <person name="Evans C.A."/>
            <person name="Ferriera S."/>
            <person name="Flanigan M."/>
            <person name="Fosler C."/>
            <person name="Glodek A."/>
            <person name="Gu Z."/>
            <person name="Holt R.A."/>
            <person name="Jennings D."/>
            <person name="Kraft C.L."/>
            <person name="Lu F."/>
            <person name="Nguyen T."/>
            <person name="Nusskern D.R."/>
            <person name="Pfannkoch C.M."/>
            <person name="Sitter C."/>
            <person name="Sutton G.G."/>
            <person name="Venter J.C."/>
            <person name="Wang Z."/>
            <person name="Woodage T."/>
            <person name="Zheng X.H."/>
            <person name="Zhong F."/>
        </authorList>
    </citation>
    <scope>NUCLEOTIDE SEQUENCE [LARGE SCALE GENOMIC DNA]</scope>
    <source>
        <strain>BN</strain>
        <strain evidence="2">Sprague-Dawley</strain>
    </source>
</reference>
<gene>
    <name evidence="1" type="primary">Ssna1_predicted</name>
    <name evidence="1" type="ORF">rCG_45726</name>
</gene>
<name>A6JT26_RAT</name>
<evidence type="ECO:0000313" key="2">
    <source>
        <dbReference type="Proteomes" id="UP000234681"/>
    </source>
</evidence>
<organism evidence="1 2">
    <name type="scientific">Rattus norvegicus</name>
    <name type="common">Rat</name>
    <dbReference type="NCBI Taxonomy" id="10116"/>
    <lineage>
        <taxon>Eukaryota</taxon>
        <taxon>Metazoa</taxon>
        <taxon>Chordata</taxon>
        <taxon>Craniata</taxon>
        <taxon>Vertebrata</taxon>
        <taxon>Euteleostomi</taxon>
        <taxon>Mammalia</taxon>
        <taxon>Eutheria</taxon>
        <taxon>Euarchontoglires</taxon>
        <taxon>Glires</taxon>
        <taxon>Rodentia</taxon>
        <taxon>Myomorpha</taxon>
        <taxon>Muroidea</taxon>
        <taxon>Muridae</taxon>
        <taxon>Murinae</taxon>
        <taxon>Rattus</taxon>
    </lineage>
</organism>
<accession>A6JT26</accession>
<proteinExistence type="predicted"/>
<sequence>MCSQLRTHMCYWNLELLVSSMRSLFLKLLYLLGLPGMSRS</sequence>
<protein>
    <submittedName>
        <fullName evidence="1">Sjogren's syndrome nuclear autoantigen 1 (Predicted), isoform CRA_c</fullName>
    </submittedName>
</protein>